<reference evidence="1 2" key="1">
    <citation type="journal article" date="2015" name="Genome Announc.">
        <title>Draft Genome Sequence and Gene Annotation of the Entomopathogenic Fungus Verticillium hemipterigenum.</title>
        <authorList>
            <person name="Horn F."/>
            <person name="Habel A."/>
            <person name="Scharf D.H."/>
            <person name="Dworschak J."/>
            <person name="Brakhage A.A."/>
            <person name="Guthke R."/>
            <person name="Hertweck C."/>
            <person name="Linde J."/>
        </authorList>
    </citation>
    <scope>NUCLEOTIDE SEQUENCE [LARGE SCALE GENOMIC DNA]</scope>
</reference>
<dbReference type="EMBL" id="CDHN01000001">
    <property type="protein sequence ID" value="CEJ81170.1"/>
    <property type="molecule type" value="Genomic_DNA"/>
</dbReference>
<organism evidence="1 2">
    <name type="scientific">[Torrubiella] hemipterigena</name>
    <dbReference type="NCBI Taxonomy" id="1531966"/>
    <lineage>
        <taxon>Eukaryota</taxon>
        <taxon>Fungi</taxon>
        <taxon>Dikarya</taxon>
        <taxon>Ascomycota</taxon>
        <taxon>Pezizomycotina</taxon>
        <taxon>Sordariomycetes</taxon>
        <taxon>Hypocreomycetidae</taxon>
        <taxon>Hypocreales</taxon>
        <taxon>Clavicipitaceae</taxon>
        <taxon>Clavicipitaceae incertae sedis</taxon>
        <taxon>'Torrubiella' clade</taxon>
    </lineage>
</organism>
<dbReference type="Proteomes" id="UP000039046">
    <property type="component" value="Unassembled WGS sequence"/>
</dbReference>
<keyword evidence="2" id="KW-1185">Reference proteome</keyword>
<proteinExistence type="predicted"/>
<dbReference type="Gene3D" id="2.120.10.70">
    <property type="entry name" value="Fucose-specific lectin"/>
    <property type="match status" value="1"/>
</dbReference>
<evidence type="ECO:0000313" key="1">
    <source>
        <dbReference type="EMBL" id="CEJ81170.1"/>
    </source>
</evidence>
<accession>A0A0A1T542</accession>
<dbReference type="AlphaFoldDB" id="A0A0A1T542"/>
<protein>
    <submittedName>
        <fullName evidence="1">Uncharacterized protein</fullName>
    </submittedName>
</protein>
<sequence length="155" mass="18116">MRPGAPISATWRSNYHLDLFAVGADGKGYNAWWEYQTRWQDWGVVVDFYIFTDRINAVYNFLNESIHLVLPTTQVVGGLPMMHTSVWRAASGWSRWTEPRWSRNVDSNYHLDFTVRSPMATCSSHKGLYAVGSTDSRRIRMAKLDYWNFRDEWKG</sequence>
<evidence type="ECO:0000313" key="2">
    <source>
        <dbReference type="Proteomes" id="UP000039046"/>
    </source>
</evidence>
<name>A0A0A1T542_9HYPO</name>
<gene>
    <name evidence="1" type="ORF">VHEMI01314</name>
</gene>
<dbReference type="HOGENOM" id="CLU_1696741_0_0_1"/>